<gene>
    <name evidence="2" type="ORF">U7230_05170</name>
</gene>
<protein>
    <submittedName>
        <fullName evidence="2">Uncharacterized protein</fullName>
    </submittedName>
</protein>
<dbReference type="EMBL" id="CP141615">
    <property type="protein sequence ID" value="WRP18401.1"/>
    <property type="molecule type" value="Genomic_DNA"/>
</dbReference>
<proteinExistence type="predicted"/>
<organism evidence="2 3">
    <name type="scientific">Carboxydichorda subterranea</name>
    <dbReference type="NCBI Taxonomy" id="3109565"/>
    <lineage>
        <taxon>Bacteria</taxon>
        <taxon>Bacillati</taxon>
        <taxon>Bacillota</taxon>
        <taxon>Limnochordia</taxon>
        <taxon>Limnochordales</taxon>
        <taxon>Geochordaceae</taxon>
        <taxon>Carboxydichorda</taxon>
    </lineage>
</organism>
<evidence type="ECO:0000313" key="3">
    <source>
        <dbReference type="Proteomes" id="UP001332192"/>
    </source>
</evidence>
<dbReference type="Proteomes" id="UP001332192">
    <property type="component" value="Chromosome"/>
</dbReference>
<reference evidence="2 3" key="1">
    <citation type="journal article" date="2024" name="Front. Microbiol.">
        <title>Novel thermophilic genera Geochorda gen. nov. and Carboxydochorda gen. nov. from the deep terrestrial subsurface reveal the ecophysiological diversity in the class Limnochordia.</title>
        <authorList>
            <person name="Karnachuk O.V."/>
            <person name="Lukina A.P."/>
            <person name="Avakyan M.R."/>
            <person name="Kadnikov V.V."/>
            <person name="Begmatov S."/>
            <person name="Beletsky A.V."/>
            <person name="Vlasova K.G."/>
            <person name="Novikov A.A."/>
            <person name="Shcherbakova V.A."/>
            <person name="Mardanov A.V."/>
            <person name="Ravin N.V."/>
        </authorList>
    </citation>
    <scope>NUCLEOTIDE SEQUENCE [LARGE SCALE GENOMIC DNA]</scope>
    <source>
        <strain evidence="2 3">L945</strain>
    </source>
</reference>
<sequence>MKTTWFGHRPATDRAQATWAAISPGCKLRRRPMRPVAQNGQPMAQPACEERHNVSRLPAGMSTASIWAGAAALPRSSSSPLTVPSGSCWRARVSITCCQATSARASRSPAGRSVMARGSVTPWRKTHRATWSAR</sequence>
<evidence type="ECO:0000256" key="1">
    <source>
        <dbReference type="SAM" id="MobiDB-lite"/>
    </source>
</evidence>
<evidence type="ECO:0000313" key="2">
    <source>
        <dbReference type="EMBL" id="WRP18401.1"/>
    </source>
</evidence>
<accession>A0ABZ1BZY7</accession>
<name>A0ABZ1BZY7_9FIRM</name>
<feature type="region of interest" description="Disordered" evidence="1">
    <location>
        <begin position="106"/>
        <end position="134"/>
    </location>
</feature>
<keyword evidence="3" id="KW-1185">Reference proteome</keyword>